<comment type="pathway">
    <text evidence="6">tRNA modification; 5-methoxycarbonylmethyl-2-thiouridine-tRNA biosynthesis.</text>
</comment>
<feature type="compositionally biased region" description="Polar residues" evidence="7">
    <location>
        <begin position="346"/>
        <end position="356"/>
    </location>
</feature>
<dbReference type="GO" id="GO:0032447">
    <property type="term" value="P:protein urmylation"/>
    <property type="evidence" value="ECO:0007669"/>
    <property type="project" value="UniProtKB-UniRule"/>
</dbReference>
<dbReference type="PROSITE" id="PS01263">
    <property type="entry name" value="UPF0021"/>
    <property type="match status" value="1"/>
</dbReference>
<dbReference type="GO" id="GO:0002143">
    <property type="term" value="P:tRNA wobble position uridine thiolation"/>
    <property type="evidence" value="ECO:0007669"/>
    <property type="project" value="TreeGrafter"/>
</dbReference>
<dbReference type="Pfam" id="PF01171">
    <property type="entry name" value="ATP_bind_3"/>
    <property type="match status" value="1"/>
</dbReference>
<keyword evidence="1 6" id="KW-0963">Cytoplasm</keyword>
<feature type="region of interest" description="Disordered" evidence="7">
    <location>
        <begin position="346"/>
        <end position="367"/>
    </location>
</feature>
<keyword evidence="4 6" id="KW-0819">tRNA processing</keyword>
<dbReference type="AlphaFoldDB" id="A0A2H1VKX6"/>
<dbReference type="CDD" id="cd01713">
    <property type="entry name" value="CTU1-like"/>
    <property type="match status" value="1"/>
</dbReference>
<keyword evidence="3 6" id="KW-0808">Transferase</keyword>
<dbReference type="PANTHER" id="PTHR11807">
    <property type="entry name" value="ATPASES OF THE PP SUPERFAMILY-RELATED"/>
    <property type="match status" value="1"/>
</dbReference>
<dbReference type="InterPro" id="IPR056369">
    <property type="entry name" value="CTU1-like_ATP-bd"/>
</dbReference>
<dbReference type="UniPathway" id="UPA00988"/>
<evidence type="ECO:0000256" key="2">
    <source>
        <dbReference type="ARBA" id="ARBA00022555"/>
    </source>
</evidence>
<comment type="function">
    <text evidence="6">Plays a central role in 2-thiolation of mcm(5)S(2)U at tRNA wobble positions of tRNA(Lys), tRNA(Glu) and tRNA(Gln). Directly binds tRNAs and probably acts by catalyzing adenylation of tRNAs, an intermediate required for 2-thiolation. It is unclear whether it acts as a sulfurtransferase that transfers sulfur from thiocarboxylated URM1 onto the uridine of tRNAs at wobble position.</text>
</comment>
<dbReference type="GO" id="GO:0000049">
    <property type="term" value="F:tRNA binding"/>
    <property type="evidence" value="ECO:0007669"/>
    <property type="project" value="UniProtKB-UniRule"/>
</dbReference>
<organism evidence="10">
    <name type="scientific">Spodoptera frugiperda</name>
    <name type="common">Fall armyworm</name>
    <dbReference type="NCBI Taxonomy" id="7108"/>
    <lineage>
        <taxon>Eukaryota</taxon>
        <taxon>Metazoa</taxon>
        <taxon>Ecdysozoa</taxon>
        <taxon>Arthropoda</taxon>
        <taxon>Hexapoda</taxon>
        <taxon>Insecta</taxon>
        <taxon>Pterygota</taxon>
        <taxon>Neoptera</taxon>
        <taxon>Endopterygota</taxon>
        <taxon>Lepidoptera</taxon>
        <taxon>Glossata</taxon>
        <taxon>Ditrysia</taxon>
        <taxon>Noctuoidea</taxon>
        <taxon>Noctuidae</taxon>
        <taxon>Amphipyrinae</taxon>
        <taxon>Spodoptera</taxon>
    </lineage>
</organism>
<evidence type="ECO:0000256" key="3">
    <source>
        <dbReference type="ARBA" id="ARBA00022679"/>
    </source>
</evidence>
<dbReference type="GO" id="GO:0005739">
    <property type="term" value="C:mitochondrion"/>
    <property type="evidence" value="ECO:0007669"/>
    <property type="project" value="TreeGrafter"/>
</dbReference>
<proteinExistence type="inferred from homology"/>
<evidence type="ECO:0000259" key="9">
    <source>
        <dbReference type="Pfam" id="PF16503"/>
    </source>
</evidence>
<feature type="domain" description="tRNA(Ile)-lysidine/2-thiocytidine synthase N-terminal" evidence="8">
    <location>
        <begin position="53"/>
        <end position="229"/>
    </location>
</feature>
<dbReference type="InterPro" id="IPR014729">
    <property type="entry name" value="Rossmann-like_a/b/a_fold"/>
</dbReference>
<dbReference type="FunFam" id="3.40.50.620:FF:000054">
    <property type="entry name" value="Cytoplasmic tRNA 2-thiolation protein 1"/>
    <property type="match status" value="1"/>
</dbReference>
<feature type="domain" description="Cytoplasmic tRNA 2-thiolation protein 1 C-terminal" evidence="9">
    <location>
        <begin position="281"/>
        <end position="310"/>
    </location>
</feature>
<dbReference type="GO" id="GO:0016779">
    <property type="term" value="F:nucleotidyltransferase activity"/>
    <property type="evidence" value="ECO:0007669"/>
    <property type="project" value="UniProtKB-UniRule"/>
</dbReference>
<dbReference type="InterPro" id="IPR032442">
    <property type="entry name" value="CTU1_C"/>
</dbReference>
<dbReference type="EMBL" id="ODYU01003117">
    <property type="protein sequence ID" value="SOQ41468.1"/>
    <property type="molecule type" value="Genomic_DNA"/>
</dbReference>
<evidence type="ECO:0000256" key="4">
    <source>
        <dbReference type="ARBA" id="ARBA00022694"/>
    </source>
</evidence>
<evidence type="ECO:0000256" key="1">
    <source>
        <dbReference type="ARBA" id="ARBA00022490"/>
    </source>
</evidence>
<dbReference type="InterPro" id="IPR000541">
    <property type="entry name" value="Ncs6/Tuc1/Ctu1"/>
</dbReference>
<feature type="compositionally biased region" description="Basic and acidic residues" evidence="7">
    <location>
        <begin position="407"/>
        <end position="417"/>
    </location>
</feature>
<evidence type="ECO:0000256" key="5">
    <source>
        <dbReference type="ARBA" id="ARBA00022884"/>
    </source>
</evidence>
<feature type="compositionally biased region" description="Acidic residues" evidence="7">
    <location>
        <begin position="430"/>
        <end position="444"/>
    </location>
</feature>
<comment type="similarity">
    <text evidence="6">Belongs to the TtcA family. CTU1/NCS6/ATPBD3 subfamily.</text>
</comment>
<keyword evidence="2 6" id="KW-0820">tRNA-binding</keyword>
<dbReference type="Gene3D" id="3.40.50.620">
    <property type="entry name" value="HUPs"/>
    <property type="match status" value="1"/>
</dbReference>
<dbReference type="InterPro" id="IPR011063">
    <property type="entry name" value="TilS/TtcA_N"/>
</dbReference>
<gene>
    <name evidence="10" type="ORF">SFRICE_000838</name>
</gene>
<keyword evidence="5 6" id="KW-0694">RNA-binding</keyword>
<dbReference type="EC" id="2.7.7.-" evidence="6"/>
<protein>
    <recommendedName>
        <fullName evidence="6">Cytoplasmic tRNA 2-thiolation protein 1</fullName>
        <ecNumber evidence="6">2.7.7.-</ecNumber>
    </recommendedName>
    <alternativeName>
        <fullName evidence="6">Cytoplasmic tRNA adenylyltransferase 1</fullName>
    </alternativeName>
</protein>
<dbReference type="Pfam" id="PF16503">
    <property type="entry name" value="zn-ribbon_14"/>
    <property type="match status" value="1"/>
</dbReference>
<dbReference type="SUPFAM" id="SSF52402">
    <property type="entry name" value="Adenine nucleotide alpha hydrolases-like"/>
    <property type="match status" value="1"/>
</dbReference>
<dbReference type="HAMAP" id="MF_03053">
    <property type="entry name" value="CTU1"/>
    <property type="match status" value="1"/>
</dbReference>
<sequence>MPVPCRRGCGKNAVLKRPKTGDALCKECFFWAFETEIHYTITKAELFNKGDSVAIGASGGKDSTVLAYVLKTLNQRYNYGLNLMLLSIDEGITGYRDDSLETVKQNRDDYEMPLKILSYKDLYGWTMDEIVAQIGRKNNCTFCGVFRRQALDRGAAMLGVKCIATGHNADDIAETVLMNVLRGDIARLKRCTAISTGSEGSIPRVKPLKYTYEKEIVMYAHYKKLVYFSTECVFAPNAYRGHARALLKDMEKIRPACIMDIIYSGETMSVKEQVSLPTQRTCTRCNFVSSQEVCKACVLLEGLNKGLPKLGIGKSSKAKRMLEEYNAKQAGNEGALQDAIKDLNDTNSIGARNQRISSKKKNANKENNDTCNKNDCCGGGCKSNASNVDPVASNKKLNMLLEQFGLDEKDSVKKKPSPENGVSDENVEHSDEDTPFNGQEEDDTCSASCGGSHIAF</sequence>
<evidence type="ECO:0000256" key="7">
    <source>
        <dbReference type="SAM" id="MobiDB-lite"/>
    </source>
</evidence>
<evidence type="ECO:0000313" key="10">
    <source>
        <dbReference type="EMBL" id="SOQ41468.1"/>
    </source>
</evidence>
<feature type="region of interest" description="Disordered" evidence="7">
    <location>
        <begin position="407"/>
        <end position="456"/>
    </location>
</feature>
<name>A0A2H1VKX6_SPOFR</name>
<dbReference type="PANTHER" id="PTHR11807:SF12">
    <property type="entry name" value="CYTOPLASMIC TRNA 2-THIOLATION PROTEIN 1"/>
    <property type="match status" value="1"/>
</dbReference>
<evidence type="ECO:0000256" key="6">
    <source>
        <dbReference type="HAMAP-Rule" id="MF_03053"/>
    </source>
</evidence>
<dbReference type="InterPro" id="IPR020554">
    <property type="entry name" value="UPF0021_CS"/>
</dbReference>
<accession>A0A2H1VKX6</accession>
<reference evidence="10" key="1">
    <citation type="submission" date="2016-07" db="EMBL/GenBank/DDBJ databases">
        <authorList>
            <person name="Bretaudeau A."/>
        </authorList>
    </citation>
    <scope>NUCLEOTIDE SEQUENCE</scope>
    <source>
        <strain evidence="10">Rice</strain>
        <tissue evidence="10">Whole body</tissue>
    </source>
</reference>
<comment type="subcellular location">
    <subcellularLocation>
        <location evidence="6">Cytoplasm</location>
    </subcellularLocation>
</comment>
<evidence type="ECO:0000259" key="8">
    <source>
        <dbReference type="Pfam" id="PF01171"/>
    </source>
</evidence>
<dbReference type="GO" id="GO:0002144">
    <property type="term" value="C:cytosolic tRNA wobble base thiouridylase complex"/>
    <property type="evidence" value="ECO:0007669"/>
    <property type="project" value="TreeGrafter"/>
</dbReference>